<dbReference type="PANTHER" id="PTHR47506:SF6">
    <property type="entry name" value="HTH-TYPE TRANSCRIPTIONAL REPRESSOR NEMR"/>
    <property type="match status" value="1"/>
</dbReference>
<gene>
    <name evidence="6" type="ORF">ARHIZOSPH14_16130</name>
</gene>
<comment type="caution">
    <text evidence="6">The sequence shown here is derived from an EMBL/GenBank/DDBJ whole genome shotgun (WGS) entry which is preliminary data.</text>
</comment>
<evidence type="ECO:0000313" key="7">
    <source>
        <dbReference type="Proteomes" id="UP001144396"/>
    </source>
</evidence>
<evidence type="ECO:0000256" key="3">
    <source>
        <dbReference type="ARBA" id="ARBA00023163"/>
    </source>
</evidence>
<organism evidence="6 7">
    <name type="scientific">Agromyces rhizosphaerae</name>
    <dbReference type="NCBI Taxonomy" id="88374"/>
    <lineage>
        <taxon>Bacteria</taxon>
        <taxon>Bacillati</taxon>
        <taxon>Actinomycetota</taxon>
        <taxon>Actinomycetes</taxon>
        <taxon>Micrococcales</taxon>
        <taxon>Microbacteriaceae</taxon>
        <taxon>Agromyces</taxon>
    </lineage>
</organism>
<feature type="domain" description="HTH tetR-type" evidence="5">
    <location>
        <begin position="14"/>
        <end position="74"/>
    </location>
</feature>
<dbReference type="SUPFAM" id="SSF46689">
    <property type="entry name" value="Homeodomain-like"/>
    <property type="match status" value="1"/>
</dbReference>
<evidence type="ECO:0000256" key="4">
    <source>
        <dbReference type="PROSITE-ProRule" id="PRU00335"/>
    </source>
</evidence>
<dbReference type="Gene3D" id="1.10.10.60">
    <property type="entry name" value="Homeodomain-like"/>
    <property type="match status" value="1"/>
</dbReference>
<dbReference type="Pfam" id="PF00440">
    <property type="entry name" value="TetR_N"/>
    <property type="match status" value="1"/>
</dbReference>
<keyword evidence="3" id="KW-0804">Transcription</keyword>
<sequence>MTQGVIDGRRARGDESRRAALAHAMDLASVEGLDGLSIARIADAAGQSKSGVAALFGSKERLQLAAIDAAQALFTDEVIAPARAATERGLERVVALVDGWIAYSERRVFSGGCFFSAASVEFDSKPGAVRDRVMAALDAWEGYLTVSIGYAMERGELPGLTDAGQLAFEITALLDAANTRSLLRETDVPYRRAAVAVADRLVALGAAPATVAPLRR</sequence>
<dbReference type="Gene3D" id="1.10.357.10">
    <property type="entry name" value="Tetracycline Repressor, domain 2"/>
    <property type="match status" value="1"/>
</dbReference>
<dbReference type="InterPro" id="IPR009057">
    <property type="entry name" value="Homeodomain-like_sf"/>
</dbReference>
<evidence type="ECO:0000259" key="5">
    <source>
        <dbReference type="PROSITE" id="PS50977"/>
    </source>
</evidence>
<dbReference type="EMBL" id="BSDP01000001">
    <property type="protein sequence ID" value="GLI27371.1"/>
    <property type="molecule type" value="Genomic_DNA"/>
</dbReference>
<evidence type="ECO:0000313" key="6">
    <source>
        <dbReference type="EMBL" id="GLI27371.1"/>
    </source>
</evidence>
<dbReference type="PROSITE" id="PS50977">
    <property type="entry name" value="HTH_TETR_2"/>
    <property type="match status" value="1"/>
</dbReference>
<dbReference type="AlphaFoldDB" id="A0A9W6CR67"/>
<dbReference type="InterPro" id="IPR001647">
    <property type="entry name" value="HTH_TetR"/>
</dbReference>
<evidence type="ECO:0000256" key="2">
    <source>
        <dbReference type="ARBA" id="ARBA00023125"/>
    </source>
</evidence>
<proteinExistence type="predicted"/>
<keyword evidence="2 4" id="KW-0238">DNA-binding</keyword>
<dbReference type="PANTHER" id="PTHR47506">
    <property type="entry name" value="TRANSCRIPTIONAL REGULATORY PROTEIN"/>
    <property type="match status" value="1"/>
</dbReference>
<accession>A0A9W6CR67</accession>
<dbReference type="Pfam" id="PF16925">
    <property type="entry name" value="TetR_C_13"/>
    <property type="match status" value="1"/>
</dbReference>
<dbReference type="SUPFAM" id="SSF48498">
    <property type="entry name" value="Tetracyclin repressor-like, C-terminal domain"/>
    <property type="match status" value="1"/>
</dbReference>
<keyword evidence="1" id="KW-0805">Transcription regulation</keyword>
<evidence type="ECO:0000256" key="1">
    <source>
        <dbReference type="ARBA" id="ARBA00023015"/>
    </source>
</evidence>
<dbReference type="InterPro" id="IPR011075">
    <property type="entry name" value="TetR_C"/>
</dbReference>
<dbReference type="Proteomes" id="UP001144396">
    <property type="component" value="Unassembled WGS sequence"/>
</dbReference>
<name>A0A9W6CR67_9MICO</name>
<feature type="DNA-binding region" description="H-T-H motif" evidence="4">
    <location>
        <begin position="37"/>
        <end position="56"/>
    </location>
</feature>
<dbReference type="GO" id="GO:0003677">
    <property type="term" value="F:DNA binding"/>
    <property type="evidence" value="ECO:0007669"/>
    <property type="project" value="UniProtKB-UniRule"/>
</dbReference>
<reference evidence="6" key="1">
    <citation type="submission" date="2022-12" db="EMBL/GenBank/DDBJ databases">
        <title>Reference genome sequencing for broad-spectrum identification of bacterial and archaeal isolates by mass spectrometry.</title>
        <authorList>
            <person name="Sekiguchi Y."/>
            <person name="Tourlousse D.M."/>
        </authorList>
    </citation>
    <scope>NUCLEOTIDE SEQUENCE</scope>
    <source>
        <strain evidence="6">14</strain>
    </source>
</reference>
<dbReference type="InterPro" id="IPR036271">
    <property type="entry name" value="Tet_transcr_reg_TetR-rel_C_sf"/>
</dbReference>
<dbReference type="RefSeq" id="WP_281883857.1">
    <property type="nucleotide sequence ID" value="NZ_BSDP01000001.1"/>
</dbReference>
<keyword evidence="7" id="KW-1185">Reference proteome</keyword>
<protein>
    <submittedName>
        <fullName evidence="6">TetR family transcriptional regulator</fullName>
    </submittedName>
</protein>